<dbReference type="EMBL" id="JAEPRQ010000001">
    <property type="protein sequence ID" value="MBK4215135.1"/>
    <property type="molecule type" value="Genomic_DNA"/>
</dbReference>
<dbReference type="InterPro" id="IPR050179">
    <property type="entry name" value="Trans_hexapeptide_repeat"/>
</dbReference>
<evidence type="ECO:0000313" key="5">
    <source>
        <dbReference type="EMBL" id="MBK4215135.1"/>
    </source>
</evidence>
<dbReference type="GO" id="GO:0016746">
    <property type="term" value="F:acyltransferase activity"/>
    <property type="evidence" value="ECO:0007669"/>
    <property type="project" value="UniProtKB-KW"/>
</dbReference>
<evidence type="ECO:0000256" key="1">
    <source>
        <dbReference type="ARBA" id="ARBA00007274"/>
    </source>
</evidence>
<comment type="similarity">
    <text evidence="1">Belongs to the transferase hexapeptide repeat family.</text>
</comment>
<dbReference type="AlphaFoldDB" id="A0A934SA21"/>
<comment type="caution">
    <text evidence="5">The sequence shown here is derived from an EMBL/GenBank/DDBJ whole genome shotgun (WGS) entry which is preliminary data.</text>
</comment>
<protein>
    <submittedName>
        <fullName evidence="5">CatB-related O-acetyltransferase</fullName>
    </submittedName>
</protein>
<dbReference type="InterPro" id="IPR018357">
    <property type="entry name" value="Hexapep_transf_CS"/>
</dbReference>
<reference evidence="5" key="1">
    <citation type="submission" date="2021-01" db="EMBL/GenBank/DDBJ databases">
        <title>Paracoccus amoyensis sp. nov., isolated from the surface seawater along the coast of Xiamen Island, China.</title>
        <authorList>
            <person name="Lyu L."/>
        </authorList>
    </citation>
    <scope>NUCLEOTIDE SEQUENCE</scope>
    <source>
        <strain evidence="5">MJ17</strain>
    </source>
</reference>
<proteinExistence type="inferred from homology"/>
<organism evidence="5 6">
    <name type="scientific">Paracoccus caeni</name>
    <dbReference type="NCBI Taxonomy" id="657651"/>
    <lineage>
        <taxon>Bacteria</taxon>
        <taxon>Pseudomonadati</taxon>
        <taxon>Pseudomonadota</taxon>
        <taxon>Alphaproteobacteria</taxon>
        <taxon>Rhodobacterales</taxon>
        <taxon>Paracoccaceae</taxon>
        <taxon>Paracoccus</taxon>
    </lineage>
</organism>
<keyword evidence="6" id="KW-1185">Reference proteome</keyword>
<dbReference type="SUPFAM" id="SSF51161">
    <property type="entry name" value="Trimeric LpxA-like enzymes"/>
    <property type="match status" value="1"/>
</dbReference>
<dbReference type="PROSITE" id="PS00101">
    <property type="entry name" value="HEXAPEP_TRANSFERASES"/>
    <property type="match status" value="1"/>
</dbReference>
<dbReference type="Pfam" id="PF14602">
    <property type="entry name" value="Hexapep_2"/>
    <property type="match status" value="1"/>
</dbReference>
<dbReference type="Gene3D" id="2.160.10.10">
    <property type="entry name" value="Hexapeptide repeat proteins"/>
    <property type="match status" value="1"/>
</dbReference>
<sequence length="215" mass="22842">MANKATLARGASVEIEGQVVSPLTSAFVGKVFVGAFSYFGDDCVIGSCRIGRFCSFASSVKVGLGEHPVDTLSSHPIFYGASNGFRIPDKIGVARDFSAARHTPPIIGHDVWIGANAVITRGVKVGTGAVIGAGAIVTKDVPPYAIVGGVPAKLLRMRFDEETVAKLLASEWWDLPLEAFVGMPINDIESTLDQINALRAEGIERAVYQKQVTRP</sequence>
<gene>
    <name evidence="5" type="ORF">JJJ17_04270</name>
</gene>
<name>A0A934SA21_9RHOB</name>
<dbReference type="InterPro" id="IPR011004">
    <property type="entry name" value="Trimer_LpxA-like_sf"/>
</dbReference>
<dbReference type="PANTHER" id="PTHR43300">
    <property type="entry name" value="ACETYLTRANSFERASE"/>
    <property type="match status" value="1"/>
</dbReference>
<keyword evidence="3" id="KW-0677">Repeat</keyword>
<accession>A0A934SA21</accession>
<evidence type="ECO:0000256" key="3">
    <source>
        <dbReference type="ARBA" id="ARBA00022737"/>
    </source>
</evidence>
<dbReference type="CDD" id="cd03349">
    <property type="entry name" value="LbH_XAT"/>
    <property type="match status" value="1"/>
</dbReference>
<keyword evidence="4" id="KW-0012">Acyltransferase</keyword>
<evidence type="ECO:0000313" key="6">
    <source>
        <dbReference type="Proteomes" id="UP000640485"/>
    </source>
</evidence>
<dbReference type="InterPro" id="IPR001451">
    <property type="entry name" value="Hexapep"/>
</dbReference>
<dbReference type="PANTHER" id="PTHR43300:SF11">
    <property type="entry name" value="ACETYLTRANSFERASE RV3034C-RELATED"/>
    <property type="match status" value="1"/>
</dbReference>
<keyword evidence="2" id="KW-0808">Transferase</keyword>
<dbReference type="Proteomes" id="UP000640485">
    <property type="component" value="Unassembled WGS sequence"/>
</dbReference>
<evidence type="ECO:0000256" key="4">
    <source>
        <dbReference type="ARBA" id="ARBA00023315"/>
    </source>
</evidence>
<evidence type="ECO:0000256" key="2">
    <source>
        <dbReference type="ARBA" id="ARBA00022679"/>
    </source>
</evidence>